<feature type="transmembrane region" description="Helical" evidence="11">
    <location>
        <begin position="129"/>
        <end position="151"/>
    </location>
</feature>
<keyword evidence="10 11" id="KW-0472">Membrane</keyword>
<dbReference type="SUPFAM" id="SSF50156">
    <property type="entry name" value="PDZ domain-like"/>
    <property type="match status" value="1"/>
</dbReference>
<keyword evidence="8 11" id="KW-1133">Transmembrane helix</keyword>
<keyword evidence="7" id="KW-0862">Zinc</keyword>
<evidence type="ECO:0000256" key="11">
    <source>
        <dbReference type="SAM" id="Phobius"/>
    </source>
</evidence>
<dbReference type="Proteomes" id="UP000251891">
    <property type="component" value="Unassembled WGS sequence"/>
</dbReference>
<evidence type="ECO:0000313" key="14">
    <source>
        <dbReference type="EMBL" id="RAY15827.1"/>
    </source>
</evidence>
<evidence type="ECO:0000256" key="10">
    <source>
        <dbReference type="ARBA" id="ARBA00023136"/>
    </source>
</evidence>
<sequence>MESLIVLGGALLFFLLLLVSIGLHELGHFSFAKLFGVRTTQFMVGFGPTMWSRHKGETEYGIKWIPLGGYIRMIGMLPPQKGDTPGQARTMRTGPFQGLIDSARGAALEEVRPGDENRVFYAKKWWQKLIIMFAGPAMNILLAILFFGILIMGIGTSQPQPVVGAVYQCSIPAAEAGRECRPGEPLTPAAAMGLRPGDRFISYDGQRIESYPQMQRLIRDSAGRTVEIVVSRDGQQIRKSVPITSNQLQSLDDPDKIETVGFLGIASMLERERQGPGAVVSHMGDMTVHTVTALIQMPQKMVGVWDAAFGGEERDPEGPIGVVGASRIGGEVLASEHQALDKLSWFIMLLAGVNFAVGMFNLVPLLPLDGGHIAGALWEAIKRGAARVLRRPDPGYVDVAKALPLTYVVAVVLMVMGALLIYADLVNPIHFQG</sequence>
<feature type="transmembrane region" description="Helical" evidence="11">
    <location>
        <begin position="402"/>
        <end position="423"/>
    </location>
</feature>
<evidence type="ECO:0000256" key="7">
    <source>
        <dbReference type="ARBA" id="ARBA00022833"/>
    </source>
</evidence>
<feature type="domain" description="Peptidase M50" evidence="12">
    <location>
        <begin position="13"/>
        <end position="383"/>
    </location>
</feature>
<keyword evidence="9 14" id="KW-0482">Metalloprotease</keyword>
<evidence type="ECO:0000313" key="15">
    <source>
        <dbReference type="Proteomes" id="UP000251891"/>
    </source>
</evidence>
<dbReference type="GO" id="GO:0006508">
    <property type="term" value="P:proteolysis"/>
    <property type="evidence" value="ECO:0007669"/>
    <property type="project" value="UniProtKB-KW"/>
</dbReference>
<keyword evidence="6" id="KW-0378">Hydrolase</keyword>
<reference evidence="14 15" key="1">
    <citation type="submission" date="2018-06" db="EMBL/GenBank/DDBJ databases">
        <title>Actinomadura craniellae sp. nov. isolated from marine sponge Craniella sp.</title>
        <authorList>
            <person name="Li L."/>
            <person name="Xu Q.H."/>
            <person name="Lin H.W."/>
            <person name="Lu Y.H."/>
        </authorList>
    </citation>
    <scope>NUCLEOTIDE SEQUENCE [LARGE SCALE GENOMIC DNA]</scope>
    <source>
        <strain evidence="14 15">LHW63021</strain>
    </source>
</reference>
<gene>
    <name evidence="14" type="ORF">DPM19_08655</name>
</gene>
<dbReference type="AlphaFoldDB" id="A0A365H9Q7"/>
<dbReference type="InterPro" id="IPR036034">
    <property type="entry name" value="PDZ_sf"/>
</dbReference>
<dbReference type="GO" id="GO:0016020">
    <property type="term" value="C:membrane"/>
    <property type="evidence" value="ECO:0007669"/>
    <property type="project" value="UniProtKB-SubCell"/>
</dbReference>
<dbReference type="Pfam" id="PF02163">
    <property type="entry name" value="Peptidase_M50"/>
    <property type="match status" value="1"/>
</dbReference>
<evidence type="ECO:0000256" key="8">
    <source>
        <dbReference type="ARBA" id="ARBA00022989"/>
    </source>
</evidence>
<comment type="cofactor">
    <cofactor evidence="1">
        <name>Zn(2+)</name>
        <dbReference type="ChEBI" id="CHEBI:29105"/>
    </cofactor>
</comment>
<dbReference type="OrthoDB" id="9782003at2"/>
<dbReference type="Pfam" id="PF17820">
    <property type="entry name" value="PDZ_6"/>
    <property type="match status" value="1"/>
</dbReference>
<name>A0A365H9Q7_9ACTN</name>
<comment type="caution">
    <text evidence="14">The sequence shown here is derived from an EMBL/GenBank/DDBJ whole genome shotgun (WGS) entry which is preliminary data.</text>
</comment>
<evidence type="ECO:0000256" key="6">
    <source>
        <dbReference type="ARBA" id="ARBA00022801"/>
    </source>
</evidence>
<keyword evidence="4 14" id="KW-0645">Protease</keyword>
<dbReference type="CDD" id="cd06163">
    <property type="entry name" value="S2P-M50_PDZ_RseP-like"/>
    <property type="match status" value="1"/>
</dbReference>
<organism evidence="14 15">
    <name type="scientific">Actinomadura craniellae</name>
    <dbReference type="NCBI Taxonomy" id="2231787"/>
    <lineage>
        <taxon>Bacteria</taxon>
        <taxon>Bacillati</taxon>
        <taxon>Actinomycetota</taxon>
        <taxon>Actinomycetes</taxon>
        <taxon>Streptosporangiales</taxon>
        <taxon>Thermomonosporaceae</taxon>
        <taxon>Actinomadura</taxon>
    </lineage>
</organism>
<evidence type="ECO:0000256" key="4">
    <source>
        <dbReference type="ARBA" id="ARBA00022670"/>
    </source>
</evidence>
<evidence type="ECO:0000259" key="13">
    <source>
        <dbReference type="Pfam" id="PF17820"/>
    </source>
</evidence>
<proteinExistence type="inferred from homology"/>
<accession>A0A365H9Q7</accession>
<feature type="transmembrane region" description="Helical" evidence="11">
    <location>
        <begin position="343"/>
        <end position="363"/>
    </location>
</feature>
<dbReference type="Gene3D" id="2.30.42.10">
    <property type="match status" value="1"/>
</dbReference>
<dbReference type="PANTHER" id="PTHR42837:SF2">
    <property type="entry name" value="MEMBRANE METALLOPROTEASE ARASP2, CHLOROPLASTIC-RELATED"/>
    <property type="match status" value="1"/>
</dbReference>
<dbReference type="RefSeq" id="WP_111864532.1">
    <property type="nucleotide sequence ID" value="NZ_QLYX01000003.1"/>
</dbReference>
<feature type="domain" description="PDZ" evidence="13">
    <location>
        <begin position="187"/>
        <end position="232"/>
    </location>
</feature>
<dbReference type="PANTHER" id="PTHR42837">
    <property type="entry name" value="REGULATOR OF SIGMA-E PROTEASE RSEP"/>
    <property type="match status" value="1"/>
</dbReference>
<evidence type="ECO:0000256" key="3">
    <source>
        <dbReference type="ARBA" id="ARBA00007931"/>
    </source>
</evidence>
<dbReference type="GO" id="GO:0004222">
    <property type="term" value="F:metalloendopeptidase activity"/>
    <property type="evidence" value="ECO:0007669"/>
    <property type="project" value="InterPro"/>
</dbReference>
<evidence type="ECO:0000256" key="5">
    <source>
        <dbReference type="ARBA" id="ARBA00022692"/>
    </source>
</evidence>
<dbReference type="InterPro" id="IPR008915">
    <property type="entry name" value="Peptidase_M50"/>
</dbReference>
<dbReference type="InterPro" id="IPR004387">
    <property type="entry name" value="Pept_M50_Zn"/>
</dbReference>
<evidence type="ECO:0000256" key="9">
    <source>
        <dbReference type="ARBA" id="ARBA00023049"/>
    </source>
</evidence>
<comment type="similarity">
    <text evidence="3">Belongs to the peptidase M50B family.</text>
</comment>
<evidence type="ECO:0000256" key="1">
    <source>
        <dbReference type="ARBA" id="ARBA00001947"/>
    </source>
</evidence>
<protein>
    <submittedName>
        <fullName evidence="14">Zinc metalloprotease</fullName>
    </submittedName>
</protein>
<keyword evidence="5 11" id="KW-0812">Transmembrane</keyword>
<comment type="subcellular location">
    <subcellularLocation>
        <location evidence="2">Membrane</location>
        <topology evidence="2">Multi-pass membrane protein</topology>
    </subcellularLocation>
</comment>
<dbReference type="EMBL" id="QLYX01000003">
    <property type="protein sequence ID" value="RAY15827.1"/>
    <property type="molecule type" value="Genomic_DNA"/>
</dbReference>
<evidence type="ECO:0000259" key="12">
    <source>
        <dbReference type="Pfam" id="PF02163"/>
    </source>
</evidence>
<dbReference type="InterPro" id="IPR041489">
    <property type="entry name" value="PDZ_6"/>
</dbReference>
<evidence type="ECO:0000256" key="2">
    <source>
        <dbReference type="ARBA" id="ARBA00004141"/>
    </source>
</evidence>
<keyword evidence="15" id="KW-1185">Reference proteome</keyword>